<sequence>MQKSTEEVDVDVEAPIEDRRAALVNELGLSVTDSAMEHDIIGEQNILEAAEAVELQYVDDSGVPVPEIAEEVIMEGEYVEDYLDPEHLHEDDMAESLVALSRSGEFCHKSGREYVVENMESRRRHPRILRRFGSTSHQQYMDQHHGFVDPSQIVVEEFHPVSSAGRDTRFTPRYPVAVAKRGPTANVRNSFNKTDWREDQCKCDLCFIIMIIKLLVCDVLESLPEHKQESFKRLMEILGISVPGYRESSRRRYPGISPVESSFFIFFVFISVIVFIK</sequence>
<keyword evidence="1" id="KW-0812">Transmembrane</keyword>
<reference evidence="2" key="1">
    <citation type="submission" date="2012-09" db="EMBL/GenBank/DDBJ databases">
        <authorList>
            <person name="Martin A.A."/>
        </authorList>
    </citation>
    <scope>NUCLEOTIDE SEQUENCE</scope>
</reference>
<dbReference type="WBParaSite" id="ACAC_0000458201-mRNA-1">
    <property type="protein sequence ID" value="ACAC_0000458201-mRNA-1"/>
    <property type="gene ID" value="ACAC_0000458201"/>
</dbReference>
<dbReference type="AlphaFoldDB" id="A0A0K0D3D7"/>
<feature type="transmembrane region" description="Helical" evidence="1">
    <location>
        <begin position="256"/>
        <end position="276"/>
    </location>
</feature>
<keyword evidence="1" id="KW-1133">Transmembrane helix</keyword>
<evidence type="ECO:0000313" key="2">
    <source>
        <dbReference type="Proteomes" id="UP000035642"/>
    </source>
</evidence>
<name>A0A0K0D3D7_ANGCA</name>
<evidence type="ECO:0000313" key="3">
    <source>
        <dbReference type="WBParaSite" id="ACAC_0000458201-mRNA-1"/>
    </source>
</evidence>
<keyword evidence="1" id="KW-0472">Membrane</keyword>
<evidence type="ECO:0000256" key="1">
    <source>
        <dbReference type="SAM" id="Phobius"/>
    </source>
</evidence>
<accession>A0A0K0D3D7</accession>
<organism evidence="2 3">
    <name type="scientific">Angiostrongylus cantonensis</name>
    <name type="common">Rat lungworm</name>
    <dbReference type="NCBI Taxonomy" id="6313"/>
    <lineage>
        <taxon>Eukaryota</taxon>
        <taxon>Metazoa</taxon>
        <taxon>Ecdysozoa</taxon>
        <taxon>Nematoda</taxon>
        <taxon>Chromadorea</taxon>
        <taxon>Rhabditida</taxon>
        <taxon>Rhabditina</taxon>
        <taxon>Rhabditomorpha</taxon>
        <taxon>Strongyloidea</taxon>
        <taxon>Metastrongylidae</taxon>
        <taxon>Angiostrongylus</taxon>
    </lineage>
</organism>
<protein>
    <submittedName>
        <fullName evidence="3">Uncharacterized protein</fullName>
    </submittedName>
</protein>
<dbReference type="Proteomes" id="UP000035642">
    <property type="component" value="Unassembled WGS sequence"/>
</dbReference>
<proteinExistence type="predicted"/>
<reference evidence="3" key="2">
    <citation type="submission" date="2017-02" db="UniProtKB">
        <authorList>
            <consortium name="WormBaseParasite"/>
        </authorList>
    </citation>
    <scope>IDENTIFICATION</scope>
</reference>
<keyword evidence="2" id="KW-1185">Reference proteome</keyword>